<dbReference type="AlphaFoldDB" id="A0AAW0Q3N2"/>
<evidence type="ECO:0000313" key="5">
    <source>
        <dbReference type="Proteomes" id="UP001392437"/>
    </source>
</evidence>
<feature type="compositionally biased region" description="Polar residues" evidence="1">
    <location>
        <begin position="294"/>
        <end position="321"/>
    </location>
</feature>
<feature type="compositionally biased region" description="Polar residues" evidence="1">
    <location>
        <begin position="242"/>
        <end position="252"/>
    </location>
</feature>
<feature type="signal peptide" evidence="3">
    <location>
        <begin position="1"/>
        <end position="19"/>
    </location>
</feature>
<keyword evidence="2" id="KW-0472">Membrane</keyword>
<feature type="chain" id="PRO_5043990526" evidence="3">
    <location>
        <begin position="20"/>
        <end position="331"/>
    </location>
</feature>
<reference evidence="4 5" key="1">
    <citation type="submission" date="2023-01" db="EMBL/GenBank/DDBJ databases">
        <title>Analysis of 21 Apiospora genomes using comparative genomics revels a genus with tremendous synthesis potential of carbohydrate active enzymes and secondary metabolites.</title>
        <authorList>
            <person name="Sorensen T."/>
        </authorList>
    </citation>
    <scope>NUCLEOTIDE SEQUENCE [LARGE SCALE GENOMIC DNA]</scope>
    <source>
        <strain evidence="4 5">CBS 117206</strain>
    </source>
</reference>
<dbReference type="Proteomes" id="UP001392437">
    <property type="component" value="Unassembled WGS sequence"/>
</dbReference>
<feature type="transmembrane region" description="Helical" evidence="2">
    <location>
        <begin position="172"/>
        <end position="193"/>
    </location>
</feature>
<proteinExistence type="predicted"/>
<keyword evidence="5" id="KW-1185">Reference proteome</keyword>
<accession>A0AAW0Q3N2</accession>
<comment type="caution">
    <text evidence="4">The sequence shown here is derived from an EMBL/GenBank/DDBJ whole genome shotgun (WGS) entry which is preliminary data.</text>
</comment>
<keyword evidence="2" id="KW-0812">Transmembrane</keyword>
<protein>
    <submittedName>
        <fullName evidence="4">Uncharacterized protein</fullName>
    </submittedName>
</protein>
<keyword evidence="3" id="KW-0732">Signal</keyword>
<feature type="compositionally biased region" description="Polar residues" evidence="1">
    <location>
        <begin position="272"/>
        <end position="281"/>
    </location>
</feature>
<feature type="region of interest" description="Disordered" evidence="1">
    <location>
        <begin position="210"/>
        <end position="331"/>
    </location>
</feature>
<feature type="compositionally biased region" description="Basic and acidic residues" evidence="1">
    <location>
        <begin position="210"/>
        <end position="223"/>
    </location>
</feature>
<evidence type="ECO:0000256" key="2">
    <source>
        <dbReference type="SAM" id="Phobius"/>
    </source>
</evidence>
<evidence type="ECO:0000256" key="3">
    <source>
        <dbReference type="SAM" id="SignalP"/>
    </source>
</evidence>
<keyword evidence="2" id="KW-1133">Transmembrane helix</keyword>
<organism evidence="4 5">
    <name type="scientific">Apiospora kogelbergensis</name>
    <dbReference type="NCBI Taxonomy" id="1337665"/>
    <lineage>
        <taxon>Eukaryota</taxon>
        <taxon>Fungi</taxon>
        <taxon>Dikarya</taxon>
        <taxon>Ascomycota</taxon>
        <taxon>Pezizomycotina</taxon>
        <taxon>Sordariomycetes</taxon>
        <taxon>Xylariomycetidae</taxon>
        <taxon>Amphisphaeriales</taxon>
        <taxon>Apiosporaceae</taxon>
        <taxon>Apiospora</taxon>
    </lineage>
</organism>
<name>A0AAW0Q3N2_9PEZI</name>
<evidence type="ECO:0000313" key="4">
    <source>
        <dbReference type="EMBL" id="KAK8092517.1"/>
    </source>
</evidence>
<sequence length="331" mass="35295">MRYSVLGLLAASLVSYVTAQEIACWPPDGKVAADNETYVPCNKLGIQQDDVFSSCCALDGPAEKRDTCSSLGLCIGSDRRVRRGFCTDRTWKSKACVNVCVTTEEGGDPSNSTVMTPCNDGSNKYCCGDTTSCCSGPKAVMLTTQESVCTAHSLNSDEGSGADAAKFKNATIGLAVVAGVMLLVALASAFWFLRQNKALKQQLADEKLASEHHRETSTMHERASTVPTFTDSNHPGGGSVYGGSTTHQSPNPGHSHPYYNKTPQGSPPPQHQNPLSPNSEVHGNIARYSELDGGTTNRSEMASPDPYTQQNRNSTQPSNFSVPMHSPGLPQ</sequence>
<gene>
    <name evidence="4" type="ORF">PG999_014716</name>
</gene>
<dbReference type="EMBL" id="JAQQWP010000013">
    <property type="protein sequence ID" value="KAK8092517.1"/>
    <property type="molecule type" value="Genomic_DNA"/>
</dbReference>
<evidence type="ECO:0000256" key="1">
    <source>
        <dbReference type="SAM" id="MobiDB-lite"/>
    </source>
</evidence>